<dbReference type="PROSITE" id="PS51084">
    <property type="entry name" value="HIT_2"/>
    <property type="match status" value="1"/>
</dbReference>
<feature type="domain" description="HIT" evidence="4">
    <location>
        <begin position="4"/>
        <end position="108"/>
    </location>
</feature>
<feature type="short sequence motif" description="Histidine triad motif" evidence="2 3">
    <location>
        <begin position="92"/>
        <end position="96"/>
    </location>
</feature>
<dbReference type="InParanoid" id="A0A2S8STE5"/>
<dbReference type="PROSITE" id="PS00892">
    <property type="entry name" value="HIT_1"/>
    <property type="match status" value="1"/>
</dbReference>
<dbReference type="Gene3D" id="3.30.428.10">
    <property type="entry name" value="HIT-like"/>
    <property type="match status" value="1"/>
</dbReference>
<dbReference type="RefSeq" id="WP_105483540.1">
    <property type="nucleotide sequence ID" value="NZ_NIGF01000007.1"/>
</dbReference>
<dbReference type="InterPro" id="IPR019808">
    <property type="entry name" value="Histidine_triad_CS"/>
</dbReference>
<evidence type="ECO:0000313" key="6">
    <source>
        <dbReference type="Proteomes" id="UP000237684"/>
    </source>
</evidence>
<reference evidence="5 6" key="1">
    <citation type="journal article" date="2018" name="Syst. Appl. Microbiol.">
        <title>Abditibacterium utsteinense sp. nov., the first cultivated member of candidate phylum FBP, isolated from ice-free Antarctic soil samples.</title>
        <authorList>
            <person name="Tahon G."/>
            <person name="Tytgat B."/>
            <person name="Lebbe L."/>
            <person name="Carlier A."/>
            <person name="Willems A."/>
        </authorList>
    </citation>
    <scope>NUCLEOTIDE SEQUENCE [LARGE SCALE GENOMIC DNA]</scope>
    <source>
        <strain evidence="5 6">LMG 29911</strain>
    </source>
</reference>
<evidence type="ECO:0000256" key="1">
    <source>
        <dbReference type="PIRSR" id="PIRSR601310-1"/>
    </source>
</evidence>
<evidence type="ECO:0000256" key="2">
    <source>
        <dbReference type="PIRSR" id="PIRSR601310-3"/>
    </source>
</evidence>
<dbReference type="Pfam" id="PF01230">
    <property type="entry name" value="HIT"/>
    <property type="match status" value="1"/>
</dbReference>
<dbReference type="FunCoup" id="A0A2S8STE5">
    <property type="interactions" value="405"/>
</dbReference>
<feature type="active site" description="Tele-AMP-histidine intermediate" evidence="1">
    <location>
        <position position="94"/>
    </location>
</feature>
<proteinExistence type="predicted"/>
<evidence type="ECO:0000256" key="3">
    <source>
        <dbReference type="PROSITE-ProRule" id="PRU00464"/>
    </source>
</evidence>
<accession>A0A2S8STE5</accession>
<keyword evidence="6" id="KW-1185">Reference proteome</keyword>
<dbReference type="PANTHER" id="PTHR23089">
    <property type="entry name" value="HISTIDINE TRIAD HIT PROTEIN"/>
    <property type="match status" value="1"/>
</dbReference>
<dbReference type="PRINTS" id="PR00332">
    <property type="entry name" value="HISTRIAD"/>
</dbReference>
<dbReference type="EMBL" id="NIGF01000007">
    <property type="protein sequence ID" value="PQV64071.1"/>
    <property type="molecule type" value="Genomic_DNA"/>
</dbReference>
<dbReference type="SUPFAM" id="SSF54197">
    <property type="entry name" value="HIT-like"/>
    <property type="match status" value="1"/>
</dbReference>
<protein>
    <submittedName>
        <fullName evidence="5">Histidine triad (HIT) family protein</fullName>
    </submittedName>
</protein>
<name>A0A2S8STE5_9BACT</name>
<dbReference type="OrthoDB" id="9784774at2"/>
<dbReference type="InterPro" id="IPR011146">
    <property type="entry name" value="HIT-like"/>
</dbReference>
<dbReference type="CDD" id="cd01276">
    <property type="entry name" value="PKCI_related"/>
    <property type="match status" value="1"/>
</dbReference>
<dbReference type="Proteomes" id="UP000237684">
    <property type="component" value="Unassembled WGS sequence"/>
</dbReference>
<organism evidence="5 6">
    <name type="scientific">Abditibacterium utsteinense</name>
    <dbReference type="NCBI Taxonomy" id="1960156"/>
    <lineage>
        <taxon>Bacteria</taxon>
        <taxon>Pseudomonadati</taxon>
        <taxon>Abditibacteriota</taxon>
        <taxon>Abditibacteriia</taxon>
        <taxon>Abditibacteriales</taxon>
        <taxon>Abditibacteriaceae</taxon>
        <taxon>Abditibacterium</taxon>
    </lineage>
</organism>
<sequence length="108" mass="11709">METIFGKIARGEIAVSLVYEDELCVAFPDNAPIAPVHILVIPRHPFEDAYDADQETLGHLMQVAAKLGAQNCPDGFRLVINTGAEGGQSVQHLHVHVLGGRDMKWPPG</sequence>
<evidence type="ECO:0000313" key="5">
    <source>
        <dbReference type="EMBL" id="PQV64071.1"/>
    </source>
</evidence>
<dbReference type="InterPro" id="IPR001310">
    <property type="entry name" value="Histidine_triad_HIT"/>
</dbReference>
<dbReference type="InterPro" id="IPR036265">
    <property type="entry name" value="HIT-like_sf"/>
</dbReference>
<comment type="caution">
    <text evidence="5">The sequence shown here is derived from an EMBL/GenBank/DDBJ whole genome shotgun (WGS) entry which is preliminary data.</text>
</comment>
<dbReference type="AlphaFoldDB" id="A0A2S8STE5"/>
<gene>
    <name evidence="5" type="ORF">B1R32_10796</name>
</gene>
<dbReference type="GO" id="GO:0003824">
    <property type="term" value="F:catalytic activity"/>
    <property type="evidence" value="ECO:0007669"/>
    <property type="project" value="InterPro"/>
</dbReference>
<evidence type="ECO:0000259" key="4">
    <source>
        <dbReference type="PROSITE" id="PS51084"/>
    </source>
</evidence>